<accession>G0U6F0</accession>
<dbReference type="OMA" id="TSANDRM"/>
<feature type="coiled-coil region" evidence="1">
    <location>
        <begin position="215"/>
        <end position="242"/>
    </location>
</feature>
<reference evidence="3" key="1">
    <citation type="journal article" date="2012" name="Proc. Natl. Acad. Sci. U.S.A.">
        <title>Antigenic diversity is generated by distinct evolutionary mechanisms in African trypanosome species.</title>
        <authorList>
            <person name="Jackson A.P."/>
            <person name="Berry A."/>
            <person name="Aslett M."/>
            <person name="Allison H.C."/>
            <person name="Burton P."/>
            <person name="Vavrova-Anderson J."/>
            <person name="Brown R."/>
            <person name="Browne H."/>
            <person name="Corton N."/>
            <person name="Hauser H."/>
            <person name="Gamble J."/>
            <person name="Gilderthorp R."/>
            <person name="Marcello L."/>
            <person name="McQuillan J."/>
            <person name="Otto T.D."/>
            <person name="Quail M.A."/>
            <person name="Sanders M.J."/>
            <person name="van Tonder A."/>
            <person name="Ginger M.L."/>
            <person name="Field M.C."/>
            <person name="Barry J.D."/>
            <person name="Hertz-Fowler C."/>
            <person name="Berriman M."/>
        </authorList>
    </citation>
    <scope>NUCLEOTIDE SEQUENCE</scope>
    <source>
        <strain evidence="3">Y486</strain>
    </source>
</reference>
<organism evidence="3">
    <name type="scientific">Trypanosoma vivax (strain Y486)</name>
    <dbReference type="NCBI Taxonomy" id="1055687"/>
    <lineage>
        <taxon>Eukaryota</taxon>
        <taxon>Discoba</taxon>
        <taxon>Euglenozoa</taxon>
        <taxon>Kinetoplastea</taxon>
        <taxon>Metakinetoplastina</taxon>
        <taxon>Trypanosomatida</taxon>
        <taxon>Trypanosomatidae</taxon>
        <taxon>Trypanosoma</taxon>
        <taxon>Duttonella</taxon>
    </lineage>
</organism>
<dbReference type="VEuPathDB" id="TriTrypDB:TvY486_1005050"/>
<evidence type="ECO:0008006" key="4">
    <source>
        <dbReference type="Google" id="ProtNLM"/>
    </source>
</evidence>
<feature type="region of interest" description="Disordered" evidence="2">
    <location>
        <begin position="111"/>
        <end position="141"/>
    </location>
</feature>
<dbReference type="AlphaFoldDB" id="G0U6F0"/>
<sequence length="246" mass="29297">MTFLTSDEQCIARAAIEENRRLNMLIFESTESQHGNDDTEEEKKVDSIYSLQRRNELLRGDVNDLQNQLMQCETCSLDVVSRFNRLNAKRANLRNETQSLRNIVMHQAPKVREAQRIERERQEMKKTSDEKNKEAKDESKRLRDRREKEIALVSVLLRRETLLREQLEEYLLPSQLNDRHIVRNVIAIKDKKIRKIEGDIKAVRNSQLRSQYIKRGEFQDDVEKLKEEYHLLREKLAALRQELKII</sequence>
<name>G0U6F0_TRYVY</name>
<evidence type="ECO:0000256" key="1">
    <source>
        <dbReference type="SAM" id="Coils"/>
    </source>
</evidence>
<protein>
    <recommendedName>
        <fullName evidence="4">DUF4201 domain-containing protein</fullName>
    </recommendedName>
</protein>
<gene>
    <name evidence="3" type="ORF">TVY486_1005050</name>
</gene>
<evidence type="ECO:0000313" key="3">
    <source>
        <dbReference type="EMBL" id="CCC51454.1"/>
    </source>
</evidence>
<proteinExistence type="predicted"/>
<dbReference type="EMBL" id="HE573026">
    <property type="protein sequence ID" value="CCC51454.1"/>
    <property type="molecule type" value="Genomic_DNA"/>
</dbReference>
<keyword evidence="1" id="KW-0175">Coiled coil</keyword>
<evidence type="ECO:0000256" key="2">
    <source>
        <dbReference type="SAM" id="MobiDB-lite"/>
    </source>
</evidence>